<dbReference type="AlphaFoldDB" id="A0A814FI07"/>
<dbReference type="InterPro" id="IPR002035">
    <property type="entry name" value="VWF_A"/>
</dbReference>
<feature type="region of interest" description="Disordered" evidence="1">
    <location>
        <begin position="797"/>
        <end position="839"/>
    </location>
</feature>
<keyword evidence="2" id="KW-0732">Signal</keyword>
<reference evidence="5" key="1">
    <citation type="submission" date="2021-02" db="EMBL/GenBank/DDBJ databases">
        <authorList>
            <person name="Nowell W R."/>
        </authorList>
    </citation>
    <scope>NUCLEOTIDE SEQUENCE</scope>
</reference>
<dbReference type="SUPFAM" id="SSF53300">
    <property type="entry name" value="vWA-like"/>
    <property type="match status" value="1"/>
</dbReference>
<feature type="chain" id="PRO_5032819091" evidence="2">
    <location>
        <begin position="20"/>
        <end position="972"/>
    </location>
</feature>
<feature type="compositionally biased region" description="Low complexity" evidence="1">
    <location>
        <begin position="811"/>
        <end position="826"/>
    </location>
</feature>
<evidence type="ECO:0000259" key="3">
    <source>
        <dbReference type="PROSITE" id="PS50234"/>
    </source>
</evidence>
<dbReference type="Pfam" id="PF13768">
    <property type="entry name" value="VWA_3"/>
    <property type="match status" value="1"/>
</dbReference>
<feature type="signal peptide" evidence="2">
    <location>
        <begin position="1"/>
        <end position="19"/>
    </location>
</feature>
<dbReference type="Proteomes" id="UP000663877">
    <property type="component" value="Unassembled WGS sequence"/>
</dbReference>
<evidence type="ECO:0000259" key="4">
    <source>
        <dbReference type="PROSITE" id="PS51468"/>
    </source>
</evidence>
<dbReference type="InterPro" id="IPR013694">
    <property type="entry name" value="VIT"/>
</dbReference>
<dbReference type="PROSITE" id="PS50234">
    <property type="entry name" value="VWFA"/>
    <property type="match status" value="1"/>
</dbReference>
<dbReference type="PANTHER" id="PTHR45737:SF6">
    <property type="entry name" value="VON WILLEBRAND FACTOR A DOMAIN-CONTAINING PROTEIN 5A"/>
    <property type="match status" value="1"/>
</dbReference>
<protein>
    <submittedName>
        <fullName evidence="5">Uncharacterized protein</fullName>
    </submittedName>
</protein>
<dbReference type="Pfam" id="PF08487">
    <property type="entry name" value="VIT"/>
    <property type="match status" value="1"/>
</dbReference>
<accession>A0A814FI07</accession>
<feature type="domain" description="VIT" evidence="4">
    <location>
        <begin position="100"/>
        <end position="230"/>
    </location>
</feature>
<dbReference type="PANTHER" id="PTHR45737">
    <property type="entry name" value="VON WILLEBRAND FACTOR A DOMAIN-CONTAINING PROTEIN 5A"/>
    <property type="match status" value="1"/>
</dbReference>
<comment type="caution">
    <text evidence="5">The sequence shown here is derived from an EMBL/GenBank/DDBJ whole genome shotgun (WGS) entry which is preliminary data.</text>
</comment>
<evidence type="ECO:0000313" key="5">
    <source>
        <dbReference type="EMBL" id="CAF0980904.1"/>
    </source>
</evidence>
<dbReference type="InterPro" id="IPR036465">
    <property type="entry name" value="vWFA_dom_sf"/>
</dbReference>
<dbReference type="SMART" id="SM00327">
    <property type="entry name" value="VWA"/>
    <property type="match status" value="1"/>
</dbReference>
<evidence type="ECO:0000256" key="1">
    <source>
        <dbReference type="SAM" id="MobiDB-lite"/>
    </source>
</evidence>
<feature type="domain" description="VWFA" evidence="3">
    <location>
        <begin position="377"/>
        <end position="550"/>
    </location>
</feature>
<evidence type="ECO:0000256" key="2">
    <source>
        <dbReference type="SAM" id="SignalP"/>
    </source>
</evidence>
<evidence type="ECO:0000313" key="6">
    <source>
        <dbReference type="Proteomes" id="UP000663877"/>
    </source>
</evidence>
<dbReference type="PROSITE" id="PS51468">
    <property type="entry name" value="VIT"/>
    <property type="match status" value="1"/>
</dbReference>
<dbReference type="EMBL" id="CAJNOI010000064">
    <property type="protein sequence ID" value="CAF0980904.1"/>
    <property type="molecule type" value="Genomic_DNA"/>
</dbReference>
<organism evidence="5 6">
    <name type="scientific">Adineta steineri</name>
    <dbReference type="NCBI Taxonomy" id="433720"/>
    <lineage>
        <taxon>Eukaryota</taxon>
        <taxon>Metazoa</taxon>
        <taxon>Spiralia</taxon>
        <taxon>Gnathifera</taxon>
        <taxon>Rotifera</taxon>
        <taxon>Eurotatoria</taxon>
        <taxon>Bdelloidea</taxon>
        <taxon>Adinetida</taxon>
        <taxon>Adinetidae</taxon>
        <taxon>Adineta</taxon>
    </lineage>
</organism>
<proteinExistence type="predicted"/>
<name>A0A814FI07_9BILA</name>
<gene>
    <name evidence="5" type="ORF">BJG266_LOCUS14862</name>
</gene>
<sequence>MKTILFSLVIIFFVIVVRCSTERSETNIKQGTASKGDAYDGCRKRKNGKYFCRCGKTKVKYDHLQQVCVNEQVIQRSMTSSPRRVITPIYRSTRDEQYGSMRLGLQRVDNLTTIPIRHVYVDALIHSFTADVTLTQTYYNENSYPVEAVYIFPIEENAAVYEFTAHIDDRLIKAMVQEKQTAENMYEDAVQRGQTAVLLRQDERTLDTFKVNVGVLPPGKECIVKIRYVTELDLIDGCFIRFVVPTTIAPRYDPKPNIAQSLDRSQTQYVQNSSYTMSFRAHIDRYGQNQIIEVTNMSHPVNYSGSFKTIDVSSESIALDHDIILDIELPSNRSPILIAAEQYNNASNLAVLTVLNHNDGRFFSIYDGNNSIVSTTEFIFIVDCSYSMDDENRINLARDALHLFIRNIPPDAHFNIIRFGTNYEILFPYTTHLTTVYNEQTAKQADDIARTMKADLGGTELLTPLQYLRDHPPASGKSRQVFILTDGEVANTNEVIELCRSMALTTRIFSFGLGPTSSRSLVKGIARATNGHFVFIAPNDTVDDDVRTQLHRALQPSLVNGQLQWLGLWPNGYQAPKTIPPVYKNDRVLVYTLFDKFYFYGQSASVKFSANNRLIGNSSLNRNDILNGNTIRRLAAKALIQELLHKGDTEYINSNMTVKQRIIGLSLAHQILSPYTAFVGIETSRSGQSNALQSRHVPVQVSRDGENLPHQHSSFLGSQQSTTLPSVHTHSSTIVNFPTRTTPTLLLKQPYFINDYDEQEPILASVAEPPPPYRPEARQSYSIPEYQSEYYDQQGPQGMVGRAHASHDMQQQKQSTVHQTSTSSTTRFDSIVTHSQPDSRKSAAAATNFIQQYEGDKEQLLLSIEITVHCCKEKLYADNLGVPCAKTMQPISYIVKYSLAMNRRTVSYTNDINQILHIYISSVMLNASCFRNQQILLCIYTTSIDYLDENIFQPFLATHSSKLLDIQDSNTS</sequence>
<dbReference type="SMART" id="SM00609">
    <property type="entry name" value="VIT"/>
    <property type="match status" value="1"/>
</dbReference>
<dbReference type="Gene3D" id="3.40.50.410">
    <property type="entry name" value="von Willebrand factor, type A domain"/>
    <property type="match status" value="1"/>
</dbReference>